<feature type="transmembrane region" description="Helical" evidence="1">
    <location>
        <begin position="52"/>
        <end position="73"/>
    </location>
</feature>
<feature type="transmembrane region" description="Helical" evidence="1">
    <location>
        <begin position="225"/>
        <end position="246"/>
    </location>
</feature>
<dbReference type="AlphaFoldDB" id="A0A0F9T6U6"/>
<comment type="caution">
    <text evidence="2">The sequence shown here is derived from an EMBL/GenBank/DDBJ whole genome shotgun (WGS) entry which is preliminary data.</text>
</comment>
<reference evidence="2" key="1">
    <citation type="journal article" date="2015" name="Nature">
        <title>Complex archaea that bridge the gap between prokaryotes and eukaryotes.</title>
        <authorList>
            <person name="Spang A."/>
            <person name="Saw J.H."/>
            <person name="Jorgensen S.L."/>
            <person name="Zaremba-Niedzwiedzka K."/>
            <person name="Martijn J."/>
            <person name="Lind A.E."/>
            <person name="van Eijk R."/>
            <person name="Schleper C."/>
            <person name="Guy L."/>
            <person name="Ettema T.J."/>
        </authorList>
    </citation>
    <scope>NUCLEOTIDE SEQUENCE</scope>
</reference>
<name>A0A0F9T6U6_9ZZZZ</name>
<keyword evidence="1" id="KW-0472">Membrane</keyword>
<protein>
    <recommendedName>
        <fullName evidence="3">DUF2085 domain-containing protein</fullName>
    </recommendedName>
</protein>
<gene>
    <name evidence="2" type="ORF">LCGC14_0765650</name>
</gene>
<feature type="transmembrane region" description="Helical" evidence="1">
    <location>
        <begin position="258"/>
        <end position="276"/>
    </location>
</feature>
<accession>A0A0F9T6U6</accession>
<dbReference type="InterPro" id="IPR019206">
    <property type="entry name" value="DUF2085_TM"/>
</dbReference>
<feature type="transmembrane region" description="Helical" evidence="1">
    <location>
        <begin position="93"/>
        <end position="113"/>
    </location>
</feature>
<proteinExistence type="predicted"/>
<feature type="transmembrane region" description="Helical" evidence="1">
    <location>
        <begin position="12"/>
        <end position="32"/>
    </location>
</feature>
<feature type="transmembrane region" description="Helical" evidence="1">
    <location>
        <begin position="167"/>
        <end position="186"/>
    </location>
</feature>
<dbReference type="Pfam" id="PF09858">
    <property type="entry name" value="DUF2085"/>
    <property type="match status" value="1"/>
</dbReference>
<dbReference type="EMBL" id="LAZR01001909">
    <property type="protein sequence ID" value="KKN37218.1"/>
    <property type="molecule type" value="Genomic_DNA"/>
</dbReference>
<feature type="transmembrane region" description="Helical" evidence="1">
    <location>
        <begin position="288"/>
        <end position="304"/>
    </location>
</feature>
<keyword evidence="1" id="KW-0812">Transmembrane</keyword>
<evidence type="ECO:0000313" key="2">
    <source>
        <dbReference type="EMBL" id="KKN37218.1"/>
    </source>
</evidence>
<sequence length="353" mass="40924">MNDAPQEIKKKNYLRIVFLNLLISVFIIISYIYTAEGFGAISTVFIGNQEFFLHFGVTLTLFTFLSVLSGPIHGLIDGFLSEFFFQIAVYQEIYFEWCLIVGIIGLLVGLYKYKPLKYHEGIKVYYTFLLLVLFTFFLSGLIIAFQTLFNPGQFSLEDIILNYGFKFFFQALVSIIFLVPILLVIYDRIFAASEKQLYYMWLTHHPVSDSDHTFYLKFGRTKIYFCSRCSGVILGGLMSLFLTGIVEMIFQAELSGELALILIIVLPIPNFIDWGTQRLLLRKSTTESRLLTGFIVGAALHIMSFTYKYYFFTMLILTLYFCVFFLLVFWGHKKEMKLLKEEDYDYLSNSGID</sequence>
<evidence type="ECO:0000256" key="1">
    <source>
        <dbReference type="SAM" id="Phobius"/>
    </source>
</evidence>
<feature type="transmembrane region" description="Helical" evidence="1">
    <location>
        <begin position="310"/>
        <end position="330"/>
    </location>
</feature>
<evidence type="ECO:0008006" key="3">
    <source>
        <dbReference type="Google" id="ProtNLM"/>
    </source>
</evidence>
<keyword evidence="1" id="KW-1133">Transmembrane helix</keyword>
<feature type="transmembrane region" description="Helical" evidence="1">
    <location>
        <begin position="125"/>
        <end position="147"/>
    </location>
</feature>
<organism evidence="2">
    <name type="scientific">marine sediment metagenome</name>
    <dbReference type="NCBI Taxonomy" id="412755"/>
    <lineage>
        <taxon>unclassified sequences</taxon>
        <taxon>metagenomes</taxon>
        <taxon>ecological metagenomes</taxon>
    </lineage>
</organism>